<dbReference type="Pfam" id="PF11756">
    <property type="entry name" value="YgbA_NO"/>
    <property type="match status" value="1"/>
</dbReference>
<dbReference type="InterPro" id="IPR020483">
    <property type="entry name" value="Uncharacterised_YgbA"/>
</dbReference>
<organism evidence="1 2">
    <name type="scientific">Clostridium mobile</name>
    <dbReference type="NCBI Taxonomy" id="2841512"/>
    <lineage>
        <taxon>Bacteria</taxon>
        <taxon>Bacillati</taxon>
        <taxon>Bacillota</taxon>
        <taxon>Clostridia</taxon>
        <taxon>Eubacteriales</taxon>
        <taxon>Clostridiaceae</taxon>
        <taxon>Clostridium</taxon>
    </lineage>
</organism>
<evidence type="ECO:0000313" key="1">
    <source>
        <dbReference type="EMBL" id="MBU5483211.1"/>
    </source>
</evidence>
<dbReference type="NCBIfam" id="NF007714">
    <property type="entry name" value="PRK10410.1-2"/>
    <property type="match status" value="1"/>
</dbReference>
<dbReference type="RefSeq" id="WP_216437608.1">
    <property type="nucleotide sequence ID" value="NZ_JAHLQF010000001.1"/>
</dbReference>
<keyword evidence="2" id="KW-1185">Reference proteome</keyword>
<dbReference type="Proteomes" id="UP000726170">
    <property type="component" value="Unassembled WGS sequence"/>
</dbReference>
<proteinExistence type="predicted"/>
<reference evidence="1 2" key="1">
    <citation type="submission" date="2021-06" db="EMBL/GenBank/DDBJ databases">
        <authorList>
            <person name="Sun Q."/>
            <person name="Li D."/>
        </authorList>
    </citation>
    <scope>NUCLEOTIDE SEQUENCE [LARGE SCALE GENOMIC DNA]</scope>
    <source>
        <strain evidence="1 2">MSJ-11</strain>
    </source>
</reference>
<gene>
    <name evidence="1" type="ORF">KQI86_02655</name>
</gene>
<protein>
    <submittedName>
        <fullName evidence="1">Nitrous oxide-stimulated promoter family protein</fullName>
    </submittedName>
</protein>
<comment type="caution">
    <text evidence="1">The sequence shown here is derived from an EMBL/GenBank/DDBJ whole genome shotgun (WGS) entry which is preliminary data.</text>
</comment>
<dbReference type="EMBL" id="JAHLQF010000001">
    <property type="protein sequence ID" value="MBU5483211.1"/>
    <property type="molecule type" value="Genomic_DNA"/>
</dbReference>
<name>A0ABS6EDD4_9CLOT</name>
<accession>A0ABS6EDD4</accession>
<evidence type="ECO:0000313" key="2">
    <source>
        <dbReference type="Proteomes" id="UP000726170"/>
    </source>
</evidence>
<sequence>MRKIEKEKKVVKLMITLYCEKKHKYKEKLCNECEELLDYTHKKLTYCKFGEEKNSCKRCSIHCYKEDMREKIRRVMRFSAPRIIIHKPQEFMRHMLK</sequence>